<feature type="region of interest" description="Disordered" evidence="1">
    <location>
        <begin position="40"/>
        <end position="72"/>
    </location>
</feature>
<dbReference type="EMBL" id="JMSE01001200">
    <property type="protein sequence ID" value="KDN63726.1"/>
    <property type="molecule type" value="Genomic_DNA"/>
</dbReference>
<dbReference type="HOGENOM" id="CLU_1992493_0_0_1"/>
<keyword evidence="3" id="KW-1185">Reference proteome</keyword>
<evidence type="ECO:0000256" key="1">
    <source>
        <dbReference type="SAM" id="MobiDB-lite"/>
    </source>
</evidence>
<evidence type="ECO:0000313" key="3">
    <source>
        <dbReference type="Proteomes" id="UP000027238"/>
    </source>
</evidence>
<comment type="caution">
    <text evidence="2">The sequence shown here is derived from an EMBL/GenBank/DDBJ whole genome shotgun (WGS) entry which is preliminary data.</text>
</comment>
<organism evidence="2 3">
    <name type="scientific">Colletotrichum sublineola</name>
    <name type="common">Sorghum anthracnose fungus</name>
    <dbReference type="NCBI Taxonomy" id="1173701"/>
    <lineage>
        <taxon>Eukaryota</taxon>
        <taxon>Fungi</taxon>
        <taxon>Dikarya</taxon>
        <taxon>Ascomycota</taxon>
        <taxon>Pezizomycotina</taxon>
        <taxon>Sordariomycetes</taxon>
        <taxon>Hypocreomycetidae</taxon>
        <taxon>Glomerellales</taxon>
        <taxon>Glomerellaceae</taxon>
        <taxon>Colletotrichum</taxon>
        <taxon>Colletotrichum graminicola species complex</taxon>
    </lineage>
</organism>
<dbReference type="eggNOG" id="ENOG502T60W">
    <property type="taxonomic scope" value="Eukaryota"/>
</dbReference>
<sequence>MGGMVSLARHREECVVAPRRTPPASKRNTTSQYCTTIRTGLAQTQTGGMERQASARARERQTDSPISAPESPLYPRKFSTFLLLAPLSLPGSFGHDGRDSGGLVSIGKATVTGSWISGAPHGTPA</sequence>
<proteinExistence type="predicted"/>
<name>A0A066XDC4_COLSU</name>
<gene>
    <name evidence="2" type="ORF">CSUB01_03189</name>
</gene>
<reference evidence="3" key="1">
    <citation type="journal article" date="2014" name="Genome Announc.">
        <title>Draft genome sequence of Colletotrichum sublineola, a destructive pathogen of cultivated sorghum.</title>
        <authorList>
            <person name="Baroncelli R."/>
            <person name="Sanz-Martin J.M."/>
            <person name="Rech G.E."/>
            <person name="Sukno S.A."/>
            <person name="Thon M.R."/>
        </authorList>
    </citation>
    <scope>NUCLEOTIDE SEQUENCE [LARGE SCALE GENOMIC DNA]</scope>
    <source>
        <strain evidence="3">TX430BB</strain>
    </source>
</reference>
<dbReference type="AlphaFoldDB" id="A0A066XDC4"/>
<protein>
    <submittedName>
        <fullName evidence="2">Uncharacterized protein</fullName>
    </submittedName>
</protein>
<accession>A0A066XDC4</accession>
<dbReference type="Proteomes" id="UP000027238">
    <property type="component" value="Unassembled WGS sequence"/>
</dbReference>
<evidence type="ECO:0000313" key="2">
    <source>
        <dbReference type="EMBL" id="KDN63726.1"/>
    </source>
</evidence>